<gene>
    <name evidence="3" type="ORF">PENTCL1PPCAC_6076</name>
</gene>
<dbReference type="Gene3D" id="1.25.40.20">
    <property type="entry name" value="Ankyrin repeat-containing domain"/>
    <property type="match status" value="1"/>
</dbReference>
<dbReference type="InterPro" id="IPR039146">
    <property type="entry name" value="GPANK1"/>
</dbReference>
<dbReference type="Pfam" id="PF01585">
    <property type="entry name" value="G-patch"/>
    <property type="match status" value="1"/>
</dbReference>
<dbReference type="SUPFAM" id="SSF48403">
    <property type="entry name" value="Ankyrin repeat"/>
    <property type="match status" value="1"/>
</dbReference>
<sequence>QMETRAQDLSKIPEHKRVLFVLPTGKFDKLPDVMDSTPVAGTLTGAEARSFYEEVLADDHSTSEDVKPSKKSLARKRCVPVEDLMIKEELSERDHHKFLAECTSGELKNVMKWFERGVNLNFSDQYGWTALHCASAAGKTDIVLFLIENGANWDLVESSGKSFVDLANRRTLKAVYAWFEKQSDLDEELEMEEPRGHCYQCGRTYSGSEADHLTNISHIVRMKKQNPSFAGFVIPEWNPGFRLLRKAGWTEDKGLGKERQGQKYPVRTVLKRDRAGFGTSQGRAKVTHFEANDERAVETAKIKSGETKIEREKRLNRERNIARDVRWAFNDPS</sequence>
<dbReference type="InterPro" id="IPR002110">
    <property type="entry name" value="Ankyrin_rpt"/>
</dbReference>
<feature type="repeat" description="ANK" evidence="1">
    <location>
        <begin position="126"/>
        <end position="158"/>
    </location>
</feature>
<evidence type="ECO:0000313" key="3">
    <source>
        <dbReference type="EMBL" id="GMS83901.1"/>
    </source>
</evidence>
<protein>
    <recommendedName>
        <fullName evidence="2">G-patch domain-containing protein</fullName>
    </recommendedName>
</protein>
<dbReference type="PANTHER" id="PTHR20923:SF1">
    <property type="entry name" value="G PATCH DOMAIN AND ANKYRIN REPEAT-CONTAINING PROTEIN 1"/>
    <property type="match status" value="1"/>
</dbReference>
<dbReference type="InterPro" id="IPR036770">
    <property type="entry name" value="Ankyrin_rpt-contain_sf"/>
</dbReference>
<keyword evidence="1" id="KW-0040">ANK repeat</keyword>
<evidence type="ECO:0000313" key="4">
    <source>
        <dbReference type="Proteomes" id="UP001432027"/>
    </source>
</evidence>
<dbReference type="Pfam" id="PF13857">
    <property type="entry name" value="Ank_5"/>
    <property type="match status" value="1"/>
</dbReference>
<dbReference type="AlphaFoldDB" id="A0AAV5SWM3"/>
<dbReference type="SMART" id="SM00443">
    <property type="entry name" value="G_patch"/>
    <property type="match status" value="1"/>
</dbReference>
<name>A0AAV5SWM3_9BILA</name>
<organism evidence="3 4">
    <name type="scientific">Pristionchus entomophagus</name>
    <dbReference type="NCBI Taxonomy" id="358040"/>
    <lineage>
        <taxon>Eukaryota</taxon>
        <taxon>Metazoa</taxon>
        <taxon>Ecdysozoa</taxon>
        <taxon>Nematoda</taxon>
        <taxon>Chromadorea</taxon>
        <taxon>Rhabditida</taxon>
        <taxon>Rhabditina</taxon>
        <taxon>Diplogasteromorpha</taxon>
        <taxon>Diplogasteroidea</taxon>
        <taxon>Neodiplogasteridae</taxon>
        <taxon>Pristionchus</taxon>
    </lineage>
</organism>
<comment type="caution">
    <text evidence="3">The sequence shown here is derived from an EMBL/GenBank/DDBJ whole genome shotgun (WGS) entry which is preliminary data.</text>
</comment>
<evidence type="ECO:0000256" key="1">
    <source>
        <dbReference type="PROSITE-ProRule" id="PRU00023"/>
    </source>
</evidence>
<feature type="non-terminal residue" evidence="3">
    <location>
        <position position="1"/>
    </location>
</feature>
<dbReference type="PROSITE" id="PS50174">
    <property type="entry name" value="G_PATCH"/>
    <property type="match status" value="1"/>
</dbReference>
<dbReference type="EMBL" id="BTSX01000002">
    <property type="protein sequence ID" value="GMS83901.1"/>
    <property type="molecule type" value="Genomic_DNA"/>
</dbReference>
<dbReference type="Proteomes" id="UP001432027">
    <property type="component" value="Unassembled WGS sequence"/>
</dbReference>
<dbReference type="PROSITE" id="PS50088">
    <property type="entry name" value="ANK_REPEAT"/>
    <property type="match status" value="1"/>
</dbReference>
<keyword evidence="4" id="KW-1185">Reference proteome</keyword>
<evidence type="ECO:0000259" key="2">
    <source>
        <dbReference type="PROSITE" id="PS50174"/>
    </source>
</evidence>
<dbReference type="GO" id="GO:0003676">
    <property type="term" value="F:nucleic acid binding"/>
    <property type="evidence" value="ECO:0007669"/>
    <property type="project" value="InterPro"/>
</dbReference>
<proteinExistence type="predicted"/>
<dbReference type="PROSITE" id="PS50297">
    <property type="entry name" value="ANK_REP_REGION"/>
    <property type="match status" value="1"/>
</dbReference>
<dbReference type="SMART" id="SM00248">
    <property type="entry name" value="ANK"/>
    <property type="match status" value="1"/>
</dbReference>
<accession>A0AAV5SWM3</accession>
<feature type="domain" description="G-patch" evidence="2">
    <location>
        <begin position="236"/>
        <end position="282"/>
    </location>
</feature>
<reference evidence="3" key="1">
    <citation type="submission" date="2023-10" db="EMBL/GenBank/DDBJ databases">
        <title>Genome assembly of Pristionchus species.</title>
        <authorList>
            <person name="Yoshida K."/>
            <person name="Sommer R.J."/>
        </authorList>
    </citation>
    <scope>NUCLEOTIDE SEQUENCE</scope>
    <source>
        <strain evidence="3">RS0144</strain>
    </source>
</reference>
<dbReference type="PANTHER" id="PTHR20923">
    <property type="entry name" value="BAT4 PROTEIN-RELATED"/>
    <property type="match status" value="1"/>
</dbReference>
<dbReference type="InterPro" id="IPR000467">
    <property type="entry name" value="G_patch_dom"/>
</dbReference>